<keyword evidence="2" id="KW-1185">Reference proteome</keyword>
<reference evidence="1 2" key="1">
    <citation type="submission" date="2015-02" db="EMBL/GenBank/DDBJ databases">
        <authorList>
            <person name="Ju K.-S."/>
            <person name="Doroghazi J.R."/>
            <person name="Metcalf W."/>
        </authorList>
    </citation>
    <scope>NUCLEOTIDE SEQUENCE [LARGE SCALE GENOMIC DNA]</scope>
    <source>
        <strain evidence="1 2">NRRL B-16140</strain>
    </source>
</reference>
<comment type="caution">
    <text evidence="1">The sequence shown here is derived from an EMBL/GenBank/DDBJ whole genome shotgun (WGS) entry which is preliminary data.</text>
</comment>
<dbReference type="AlphaFoldDB" id="A0A0F0H8D7"/>
<protein>
    <recommendedName>
        <fullName evidence="3">Beta protein</fullName>
    </recommendedName>
</protein>
<dbReference type="Pfam" id="PF14350">
    <property type="entry name" value="Beta_protein"/>
    <property type="match status" value="1"/>
</dbReference>
<dbReference type="InterPro" id="IPR025683">
    <property type="entry name" value="Protein_beta"/>
</dbReference>
<dbReference type="EMBL" id="JYJG01000071">
    <property type="protein sequence ID" value="KJK49893.1"/>
    <property type="molecule type" value="Genomic_DNA"/>
</dbReference>
<dbReference type="Proteomes" id="UP000033393">
    <property type="component" value="Unassembled WGS sequence"/>
</dbReference>
<accession>A0A0F0H8D7</accession>
<evidence type="ECO:0000313" key="2">
    <source>
        <dbReference type="Proteomes" id="UP000033393"/>
    </source>
</evidence>
<gene>
    <name evidence="1" type="ORF">UK23_12895</name>
</gene>
<name>A0A0F0H8D7_LENAE</name>
<evidence type="ECO:0000313" key="1">
    <source>
        <dbReference type="EMBL" id="KJK49893.1"/>
    </source>
</evidence>
<organism evidence="1 2">
    <name type="scientific">Lentzea aerocolonigenes</name>
    <name type="common">Lechevalieria aerocolonigenes</name>
    <name type="synonym">Saccharothrix aerocolonigenes</name>
    <dbReference type="NCBI Taxonomy" id="68170"/>
    <lineage>
        <taxon>Bacteria</taxon>
        <taxon>Bacillati</taxon>
        <taxon>Actinomycetota</taxon>
        <taxon>Actinomycetes</taxon>
        <taxon>Pseudonocardiales</taxon>
        <taxon>Pseudonocardiaceae</taxon>
        <taxon>Lentzea</taxon>
    </lineage>
</organism>
<proteinExistence type="predicted"/>
<sequence length="368" mass="40116">MAMSFRPLVVIKSKMGEFEALRHLIDRGVATPRVLVELLDSIQWDGRGQLLQSLVKAATQMAARQQPLWIDSHLLSPSASLARHPGGSFEQLDNRIESALLDEYGLLAPDVPAFIPVVTASAADDELRAVAMLQEHRPRPIVIRFRNLGVSARELDDGVRRVIRATRADKNLSHAIVDLGFVETVQLRQVRAAVWLAQAVLDRLAPQSITLLAGSIPATRHGFATTVRDRPEVPLWLEVAHGINGAEINYGDYGVVHPNAPRAGSPGPRTVYPYLYYTVPNCVIAMRRQPAKEFGNVAPGAAGKAFGELAGELVARPEFAGSNFSWGDGELARCRSGRDRAASSVSRWVAYATSHHLEHVAQRGTSGL</sequence>
<evidence type="ECO:0008006" key="3">
    <source>
        <dbReference type="Google" id="ProtNLM"/>
    </source>
</evidence>
<dbReference type="PATRIC" id="fig|68170.10.peg.2159"/>
<dbReference type="OrthoDB" id="4764243at2"/>